<evidence type="ECO:0000313" key="3">
    <source>
        <dbReference type="Proteomes" id="UP000770015"/>
    </source>
</evidence>
<dbReference type="EMBL" id="JAGSXJ010000001">
    <property type="protein sequence ID" value="KAH6697606.1"/>
    <property type="molecule type" value="Genomic_DNA"/>
</dbReference>
<protein>
    <recommendedName>
        <fullName evidence="4">Secreted protein</fullName>
    </recommendedName>
</protein>
<evidence type="ECO:0000313" key="2">
    <source>
        <dbReference type="EMBL" id="KAH6697606.1"/>
    </source>
</evidence>
<organism evidence="2 3">
    <name type="scientific">Plectosphaerella plurivora</name>
    <dbReference type="NCBI Taxonomy" id="936078"/>
    <lineage>
        <taxon>Eukaryota</taxon>
        <taxon>Fungi</taxon>
        <taxon>Dikarya</taxon>
        <taxon>Ascomycota</taxon>
        <taxon>Pezizomycotina</taxon>
        <taxon>Sordariomycetes</taxon>
        <taxon>Hypocreomycetidae</taxon>
        <taxon>Glomerellales</taxon>
        <taxon>Plectosphaerellaceae</taxon>
        <taxon>Plectosphaerella</taxon>
    </lineage>
</organism>
<dbReference type="AlphaFoldDB" id="A0A9P9ADI3"/>
<gene>
    <name evidence="2" type="ORF">F5X68DRAFT_197684</name>
</gene>
<keyword evidence="1" id="KW-0732">Signal</keyword>
<reference evidence="2" key="1">
    <citation type="journal article" date="2021" name="Nat. Commun.">
        <title>Genetic determinants of endophytism in the Arabidopsis root mycobiome.</title>
        <authorList>
            <person name="Mesny F."/>
            <person name="Miyauchi S."/>
            <person name="Thiergart T."/>
            <person name="Pickel B."/>
            <person name="Atanasova L."/>
            <person name="Karlsson M."/>
            <person name="Huettel B."/>
            <person name="Barry K.W."/>
            <person name="Haridas S."/>
            <person name="Chen C."/>
            <person name="Bauer D."/>
            <person name="Andreopoulos W."/>
            <person name="Pangilinan J."/>
            <person name="LaButti K."/>
            <person name="Riley R."/>
            <person name="Lipzen A."/>
            <person name="Clum A."/>
            <person name="Drula E."/>
            <person name="Henrissat B."/>
            <person name="Kohler A."/>
            <person name="Grigoriev I.V."/>
            <person name="Martin F.M."/>
            <person name="Hacquard S."/>
        </authorList>
    </citation>
    <scope>NUCLEOTIDE SEQUENCE</scope>
    <source>
        <strain evidence="2">MPI-SDFR-AT-0117</strain>
    </source>
</reference>
<evidence type="ECO:0008006" key="4">
    <source>
        <dbReference type="Google" id="ProtNLM"/>
    </source>
</evidence>
<sequence>MGERTGSRILQWVWSYVLGKPCCALHLVMEITLETCDSRPIAERTAHRYSLCPSPWPSQTWSSDTTRAPAATLAAVRQKRAGDWTLQ</sequence>
<keyword evidence="3" id="KW-1185">Reference proteome</keyword>
<accession>A0A9P9ADI3</accession>
<feature type="chain" id="PRO_5040205356" description="Secreted protein" evidence="1">
    <location>
        <begin position="25"/>
        <end position="87"/>
    </location>
</feature>
<feature type="signal peptide" evidence="1">
    <location>
        <begin position="1"/>
        <end position="24"/>
    </location>
</feature>
<evidence type="ECO:0000256" key="1">
    <source>
        <dbReference type="SAM" id="SignalP"/>
    </source>
</evidence>
<dbReference type="Proteomes" id="UP000770015">
    <property type="component" value="Unassembled WGS sequence"/>
</dbReference>
<dbReference type="OrthoDB" id="4851505at2759"/>
<comment type="caution">
    <text evidence="2">The sequence shown here is derived from an EMBL/GenBank/DDBJ whole genome shotgun (WGS) entry which is preliminary data.</text>
</comment>
<proteinExistence type="predicted"/>
<name>A0A9P9ADI3_9PEZI</name>